<protein>
    <recommendedName>
        <fullName evidence="5">UBA domain-containing protein</fullName>
    </recommendedName>
</protein>
<feature type="compositionally biased region" description="Polar residues" evidence="4">
    <location>
        <begin position="705"/>
        <end position="719"/>
    </location>
</feature>
<dbReference type="Pfam" id="PF25036">
    <property type="entry name" value="VPS13_VAB"/>
    <property type="match status" value="1"/>
</dbReference>
<dbReference type="eggNOG" id="KOG1796">
    <property type="taxonomic scope" value="Eukaryota"/>
</dbReference>
<dbReference type="SUPFAM" id="SSF46934">
    <property type="entry name" value="UBA-like"/>
    <property type="match status" value="1"/>
</dbReference>
<evidence type="ECO:0000256" key="1">
    <source>
        <dbReference type="ARBA" id="ARBA00006545"/>
    </source>
</evidence>
<feature type="domain" description="UBA" evidence="5">
    <location>
        <begin position="2329"/>
        <end position="2369"/>
    </location>
</feature>
<dbReference type="InterPro" id="IPR009060">
    <property type="entry name" value="UBA-like_sf"/>
</dbReference>
<dbReference type="GO" id="GO:0000423">
    <property type="term" value="P:mitophagy"/>
    <property type="evidence" value="ECO:0007669"/>
    <property type="project" value="EnsemblMetazoa"/>
</dbReference>
<dbReference type="OrthoDB" id="272810at2759"/>
<dbReference type="HOGENOM" id="CLU_000131_0_0_1"/>
<dbReference type="KEGG" id="dwi:6643082"/>
<evidence type="ECO:0000256" key="3">
    <source>
        <dbReference type="ARBA" id="ARBA00023055"/>
    </source>
</evidence>
<dbReference type="InterPro" id="IPR026854">
    <property type="entry name" value="VPS13_N"/>
</dbReference>
<keyword evidence="7" id="KW-1185">Reference proteome</keyword>
<feature type="region of interest" description="Disordered" evidence="4">
    <location>
        <begin position="705"/>
        <end position="750"/>
    </location>
</feature>
<name>B4MXM9_DROWI</name>
<evidence type="ECO:0000259" key="5">
    <source>
        <dbReference type="PROSITE" id="PS50030"/>
    </source>
</evidence>
<dbReference type="InterPro" id="IPR056747">
    <property type="entry name" value="VPS13-like_M"/>
</dbReference>
<dbReference type="CDD" id="cd23453">
    <property type="entry name" value="beta-trefoil_Ricin_VPS13D"/>
    <property type="match status" value="1"/>
</dbReference>
<dbReference type="FunCoup" id="B4MXM9">
    <property type="interactions" value="996"/>
</dbReference>
<dbReference type="Pfam" id="PF12624">
    <property type="entry name" value="VPS13_N"/>
    <property type="match status" value="1"/>
</dbReference>
<dbReference type="PROSITE" id="PS50030">
    <property type="entry name" value="UBA"/>
    <property type="match status" value="1"/>
</dbReference>
<dbReference type="GO" id="GO:0006869">
    <property type="term" value="P:lipid transport"/>
    <property type="evidence" value="ECO:0007669"/>
    <property type="project" value="UniProtKB-KW"/>
</dbReference>
<dbReference type="GO" id="GO:0061709">
    <property type="term" value="P:reticulophagy"/>
    <property type="evidence" value="ECO:0007669"/>
    <property type="project" value="EnsemblMetazoa"/>
</dbReference>
<proteinExistence type="inferred from homology"/>
<dbReference type="InterPro" id="IPR015940">
    <property type="entry name" value="UBA"/>
</dbReference>
<reference evidence="6 7" key="1">
    <citation type="journal article" date="2007" name="Nature">
        <title>Evolution of genes and genomes on the Drosophila phylogeny.</title>
        <authorList>
            <consortium name="Drosophila 12 Genomes Consortium"/>
            <person name="Clark A.G."/>
            <person name="Eisen M.B."/>
            <person name="Smith D.R."/>
            <person name="Bergman C.M."/>
            <person name="Oliver B."/>
            <person name="Markow T.A."/>
            <person name="Kaufman T.C."/>
            <person name="Kellis M."/>
            <person name="Gelbart W."/>
            <person name="Iyer V.N."/>
            <person name="Pollard D.A."/>
            <person name="Sackton T.B."/>
            <person name="Larracuente A.M."/>
            <person name="Singh N.D."/>
            <person name="Abad J.P."/>
            <person name="Abt D.N."/>
            <person name="Adryan B."/>
            <person name="Aguade M."/>
            <person name="Akashi H."/>
            <person name="Anderson W.W."/>
            <person name="Aquadro C.F."/>
            <person name="Ardell D.H."/>
            <person name="Arguello R."/>
            <person name="Artieri C.G."/>
            <person name="Barbash D.A."/>
            <person name="Barker D."/>
            <person name="Barsanti P."/>
            <person name="Batterham P."/>
            <person name="Batzoglou S."/>
            <person name="Begun D."/>
            <person name="Bhutkar A."/>
            <person name="Blanco E."/>
            <person name="Bosak S.A."/>
            <person name="Bradley R.K."/>
            <person name="Brand A.D."/>
            <person name="Brent M.R."/>
            <person name="Brooks A.N."/>
            <person name="Brown R.H."/>
            <person name="Butlin R.K."/>
            <person name="Caggese C."/>
            <person name="Calvi B.R."/>
            <person name="Bernardo de Carvalho A."/>
            <person name="Caspi A."/>
            <person name="Castrezana S."/>
            <person name="Celniker S.E."/>
            <person name="Chang J.L."/>
            <person name="Chapple C."/>
            <person name="Chatterji S."/>
            <person name="Chinwalla A."/>
            <person name="Civetta A."/>
            <person name="Clifton S.W."/>
            <person name="Comeron J.M."/>
            <person name="Costello J.C."/>
            <person name="Coyne J.A."/>
            <person name="Daub J."/>
            <person name="David R.G."/>
            <person name="Delcher A.L."/>
            <person name="Delehaunty K."/>
            <person name="Do C.B."/>
            <person name="Ebling H."/>
            <person name="Edwards K."/>
            <person name="Eickbush T."/>
            <person name="Evans J.D."/>
            <person name="Filipski A."/>
            <person name="Findeiss S."/>
            <person name="Freyhult E."/>
            <person name="Fulton L."/>
            <person name="Fulton R."/>
            <person name="Garcia A.C."/>
            <person name="Gardiner A."/>
            <person name="Garfield D.A."/>
            <person name="Garvin B.E."/>
            <person name="Gibson G."/>
            <person name="Gilbert D."/>
            <person name="Gnerre S."/>
            <person name="Godfrey J."/>
            <person name="Good R."/>
            <person name="Gotea V."/>
            <person name="Gravely B."/>
            <person name="Greenberg A.J."/>
            <person name="Griffiths-Jones S."/>
            <person name="Gross S."/>
            <person name="Guigo R."/>
            <person name="Gustafson E.A."/>
            <person name="Haerty W."/>
            <person name="Hahn M.W."/>
            <person name="Halligan D.L."/>
            <person name="Halpern A.L."/>
            <person name="Halter G.M."/>
            <person name="Han M.V."/>
            <person name="Heger A."/>
            <person name="Hillier L."/>
            <person name="Hinrichs A.S."/>
            <person name="Holmes I."/>
            <person name="Hoskins R.A."/>
            <person name="Hubisz M.J."/>
            <person name="Hultmark D."/>
            <person name="Huntley M.A."/>
            <person name="Jaffe D.B."/>
            <person name="Jagadeeshan S."/>
            <person name="Jeck W.R."/>
            <person name="Johnson J."/>
            <person name="Jones C.D."/>
            <person name="Jordan W.C."/>
            <person name="Karpen G.H."/>
            <person name="Kataoka E."/>
            <person name="Keightley P.D."/>
            <person name="Kheradpour P."/>
            <person name="Kirkness E.F."/>
            <person name="Koerich L.B."/>
            <person name="Kristiansen K."/>
            <person name="Kudrna D."/>
            <person name="Kulathinal R.J."/>
            <person name="Kumar S."/>
            <person name="Kwok R."/>
            <person name="Lander E."/>
            <person name="Langley C.H."/>
            <person name="Lapoint R."/>
            <person name="Lazzaro B.P."/>
            <person name="Lee S.J."/>
            <person name="Levesque L."/>
            <person name="Li R."/>
            <person name="Lin C.F."/>
            <person name="Lin M.F."/>
            <person name="Lindblad-Toh K."/>
            <person name="Llopart A."/>
            <person name="Long M."/>
            <person name="Low L."/>
            <person name="Lozovsky E."/>
            <person name="Lu J."/>
            <person name="Luo M."/>
            <person name="Machado C.A."/>
            <person name="Makalowski W."/>
            <person name="Marzo M."/>
            <person name="Matsuda M."/>
            <person name="Matzkin L."/>
            <person name="McAllister B."/>
            <person name="McBride C.S."/>
            <person name="McKernan B."/>
            <person name="McKernan K."/>
            <person name="Mendez-Lago M."/>
            <person name="Minx P."/>
            <person name="Mollenhauer M.U."/>
            <person name="Montooth K."/>
            <person name="Mount S.M."/>
            <person name="Mu X."/>
            <person name="Myers E."/>
            <person name="Negre B."/>
            <person name="Newfeld S."/>
            <person name="Nielsen R."/>
            <person name="Noor M.A."/>
            <person name="O'Grady P."/>
            <person name="Pachter L."/>
            <person name="Papaceit M."/>
            <person name="Parisi M.J."/>
            <person name="Parisi M."/>
            <person name="Parts L."/>
            <person name="Pedersen J.S."/>
            <person name="Pesole G."/>
            <person name="Phillippy A.M."/>
            <person name="Ponting C.P."/>
            <person name="Pop M."/>
            <person name="Porcelli D."/>
            <person name="Powell J.R."/>
            <person name="Prohaska S."/>
            <person name="Pruitt K."/>
            <person name="Puig M."/>
            <person name="Quesneville H."/>
            <person name="Ram K.R."/>
            <person name="Rand D."/>
            <person name="Rasmussen M.D."/>
            <person name="Reed L.K."/>
            <person name="Reenan R."/>
            <person name="Reily A."/>
            <person name="Remington K.A."/>
            <person name="Rieger T.T."/>
            <person name="Ritchie M.G."/>
            <person name="Robin C."/>
            <person name="Rogers Y.H."/>
            <person name="Rohde C."/>
            <person name="Rozas J."/>
            <person name="Rubenfield M.J."/>
            <person name="Ruiz A."/>
            <person name="Russo S."/>
            <person name="Salzberg S.L."/>
            <person name="Sanchez-Gracia A."/>
            <person name="Saranga D.J."/>
            <person name="Sato H."/>
            <person name="Schaeffer S.W."/>
            <person name="Schatz M.C."/>
            <person name="Schlenke T."/>
            <person name="Schwartz R."/>
            <person name="Segarra C."/>
            <person name="Singh R.S."/>
            <person name="Sirot L."/>
            <person name="Sirota M."/>
            <person name="Sisneros N.B."/>
            <person name="Smith C.D."/>
            <person name="Smith T.F."/>
            <person name="Spieth J."/>
            <person name="Stage D.E."/>
            <person name="Stark A."/>
            <person name="Stephan W."/>
            <person name="Strausberg R.L."/>
            <person name="Strempel S."/>
            <person name="Sturgill D."/>
            <person name="Sutton G."/>
            <person name="Sutton G.G."/>
            <person name="Tao W."/>
            <person name="Teichmann S."/>
            <person name="Tobari Y.N."/>
            <person name="Tomimura Y."/>
            <person name="Tsolas J.M."/>
            <person name="Valente V.L."/>
            <person name="Venter E."/>
            <person name="Venter J.C."/>
            <person name="Vicario S."/>
            <person name="Vieira F.G."/>
            <person name="Vilella A.J."/>
            <person name="Villasante A."/>
            <person name="Walenz B."/>
            <person name="Wang J."/>
            <person name="Wasserman M."/>
            <person name="Watts T."/>
            <person name="Wilson D."/>
            <person name="Wilson R.K."/>
            <person name="Wing R.A."/>
            <person name="Wolfner M.F."/>
            <person name="Wong A."/>
            <person name="Wong G.K."/>
            <person name="Wu C.I."/>
            <person name="Wu G."/>
            <person name="Yamamoto D."/>
            <person name="Yang H.P."/>
            <person name="Yang S.P."/>
            <person name="Yorke J.A."/>
            <person name="Yoshida K."/>
            <person name="Zdobnov E."/>
            <person name="Zhang P."/>
            <person name="Zhang Y."/>
            <person name="Zimin A.V."/>
            <person name="Baldwin J."/>
            <person name="Abdouelleil A."/>
            <person name="Abdulkadir J."/>
            <person name="Abebe A."/>
            <person name="Abera B."/>
            <person name="Abreu J."/>
            <person name="Acer S.C."/>
            <person name="Aftuck L."/>
            <person name="Alexander A."/>
            <person name="An P."/>
            <person name="Anderson E."/>
            <person name="Anderson S."/>
            <person name="Arachi H."/>
            <person name="Azer M."/>
            <person name="Bachantsang P."/>
            <person name="Barry A."/>
            <person name="Bayul T."/>
            <person name="Berlin A."/>
            <person name="Bessette D."/>
            <person name="Bloom T."/>
            <person name="Blye J."/>
            <person name="Boguslavskiy L."/>
            <person name="Bonnet C."/>
            <person name="Boukhgalter B."/>
            <person name="Bourzgui I."/>
            <person name="Brown A."/>
            <person name="Cahill P."/>
            <person name="Channer S."/>
            <person name="Cheshatsang Y."/>
            <person name="Chuda L."/>
            <person name="Citroen M."/>
            <person name="Collymore A."/>
            <person name="Cooke P."/>
            <person name="Costello M."/>
            <person name="D'Aco K."/>
            <person name="Daza R."/>
            <person name="De Haan G."/>
            <person name="DeGray S."/>
            <person name="DeMaso C."/>
            <person name="Dhargay N."/>
            <person name="Dooley K."/>
            <person name="Dooley E."/>
            <person name="Doricent M."/>
            <person name="Dorje P."/>
            <person name="Dorjee K."/>
            <person name="Dupes A."/>
            <person name="Elong R."/>
            <person name="Falk J."/>
            <person name="Farina A."/>
            <person name="Faro S."/>
            <person name="Ferguson D."/>
            <person name="Fisher S."/>
            <person name="Foley C.D."/>
            <person name="Franke A."/>
            <person name="Friedrich D."/>
            <person name="Gadbois L."/>
            <person name="Gearin G."/>
            <person name="Gearin C.R."/>
            <person name="Giannoukos G."/>
            <person name="Goode T."/>
            <person name="Graham J."/>
            <person name="Grandbois E."/>
            <person name="Grewal S."/>
            <person name="Gyaltsen K."/>
            <person name="Hafez N."/>
            <person name="Hagos B."/>
            <person name="Hall J."/>
            <person name="Henson C."/>
            <person name="Hollinger A."/>
            <person name="Honan T."/>
            <person name="Huard M.D."/>
            <person name="Hughes L."/>
            <person name="Hurhula B."/>
            <person name="Husby M.E."/>
            <person name="Kamat A."/>
            <person name="Kanga B."/>
            <person name="Kashin S."/>
            <person name="Khazanovich D."/>
            <person name="Kisner P."/>
            <person name="Lance K."/>
            <person name="Lara M."/>
            <person name="Lee W."/>
            <person name="Lennon N."/>
            <person name="Letendre F."/>
            <person name="LeVine R."/>
            <person name="Lipovsky A."/>
            <person name="Liu X."/>
            <person name="Liu J."/>
            <person name="Liu S."/>
            <person name="Lokyitsang T."/>
            <person name="Lokyitsang Y."/>
            <person name="Lubonja R."/>
            <person name="Lui A."/>
            <person name="MacDonald P."/>
            <person name="Magnisalis V."/>
            <person name="Maru K."/>
            <person name="Matthews C."/>
            <person name="McCusker W."/>
            <person name="McDonough S."/>
            <person name="Mehta T."/>
            <person name="Meldrim J."/>
            <person name="Meneus L."/>
            <person name="Mihai O."/>
            <person name="Mihalev A."/>
            <person name="Mihova T."/>
            <person name="Mittelman R."/>
            <person name="Mlenga V."/>
            <person name="Montmayeur A."/>
            <person name="Mulrain L."/>
            <person name="Navidi A."/>
            <person name="Naylor J."/>
            <person name="Negash T."/>
            <person name="Nguyen T."/>
            <person name="Nguyen N."/>
            <person name="Nicol R."/>
            <person name="Norbu C."/>
            <person name="Norbu N."/>
            <person name="Novod N."/>
            <person name="O'Neill B."/>
            <person name="Osman S."/>
            <person name="Markiewicz E."/>
            <person name="Oyono O.L."/>
            <person name="Patti C."/>
            <person name="Phunkhang P."/>
            <person name="Pierre F."/>
            <person name="Priest M."/>
            <person name="Raghuraman S."/>
            <person name="Rege F."/>
            <person name="Reyes R."/>
            <person name="Rise C."/>
            <person name="Rogov P."/>
            <person name="Ross K."/>
            <person name="Ryan E."/>
            <person name="Settipalli S."/>
            <person name="Shea T."/>
            <person name="Sherpa N."/>
            <person name="Shi L."/>
            <person name="Shih D."/>
            <person name="Sparrow T."/>
            <person name="Spaulding J."/>
            <person name="Stalker J."/>
            <person name="Stange-Thomann N."/>
            <person name="Stavropoulos S."/>
            <person name="Stone C."/>
            <person name="Strader C."/>
            <person name="Tesfaye S."/>
            <person name="Thomson T."/>
            <person name="Thoulutsang Y."/>
            <person name="Thoulutsang D."/>
            <person name="Topham K."/>
            <person name="Topping I."/>
            <person name="Tsamla T."/>
            <person name="Vassiliev H."/>
            <person name="Vo A."/>
            <person name="Wangchuk T."/>
            <person name="Wangdi T."/>
            <person name="Weiand M."/>
            <person name="Wilkinson J."/>
            <person name="Wilson A."/>
            <person name="Yadav S."/>
            <person name="Young G."/>
            <person name="Yu Q."/>
            <person name="Zembek L."/>
            <person name="Zhong D."/>
            <person name="Zimmer A."/>
            <person name="Zwirko Z."/>
            <person name="Jaffe D.B."/>
            <person name="Alvarez P."/>
            <person name="Brockman W."/>
            <person name="Butler J."/>
            <person name="Chin C."/>
            <person name="Gnerre S."/>
            <person name="Grabherr M."/>
            <person name="Kleber M."/>
            <person name="Mauceli E."/>
            <person name="MacCallum I."/>
        </authorList>
    </citation>
    <scope>NUCLEOTIDE SEQUENCE [LARGE SCALE GENOMIC DNA]</scope>
    <source>
        <strain evidence="7">Tucson 14030-0811.24</strain>
    </source>
</reference>
<organism evidence="6 7">
    <name type="scientific">Drosophila willistoni</name>
    <name type="common">Fruit fly</name>
    <dbReference type="NCBI Taxonomy" id="7260"/>
    <lineage>
        <taxon>Eukaryota</taxon>
        <taxon>Metazoa</taxon>
        <taxon>Ecdysozoa</taxon>
        <taxon>Arthropoda</taxon>
        <taxon>Hexapoda</taxon>
        <taxon>Insecta</taxon>
        <taxon>Pterygota</taxon>
        <taxon>Neoptera</taxon>
        <taxon>Endopterygota</taxon>
        <taxon>Diptera</taxon>
        <taxon>Brachycera</taxon>
        <taxon>Muscomorpha</taxon>
        <taxon>Ephydroidea</taxon>
        <taxon>Drosophilidae</taxon>
        <taxon>Drosophila</taxon>
        <taxon>Sophophora</taxon>
    </lineage>
</organism>
<dbReference type="Pfam" id="PF25033">
    <property type="entry name" value="VPS13_M"/>
    <property type="match status" value="1"/>
</dbReference>
<dbReference type="GO" id="GO:0043130">
    <property type="term" value="F:ubiquitin binding"/>
    <property type="evidence" value="ECO:0007669"/>
    <property type="project" value="EnsemblMetazoa"/>
</dbReference>
<dbReference type="PROSITE" id="PS50231">
    <property type="entry name" value="RICIN_B_LECTIN"/>
    <property type="match status" value="1"/>
</dbReference>
<dbReference type="STRING" id="7260.B4MXM9"/>
<dbReference type="PANTHER" id="PTHR16166:SF141">
    <property type="entry name" value="INTERMEMBRANE LIPID TRANSFER PROTEIN VPS13D"/>
    <property type="match status" value="1"/>
</dbReference>
<dbReference type="GO" id="GO:0007005">
    <property type="term" value="P:mitochondrion organization"/>
    <property type="evidence" value="ECO:0007669"/>
    <property type="project" value="EnsemblMetazoa"/>
</dbReference>
<dbReference type="GO" id="GO:0045053">
    <property type="term" value="P:protein retention in Golgi apparatus"/>
    <property type="evidence" value="ECO:0007669"/>
    <property type="project" value="TreeGrafter"/>
</dbReference>
<dbReference type="GO" id="GO:0005764">
    <property type="term" value="C:lysosome"/>
    <property type="evidence" value="ECO:0007669"/>
    <property type="project" value="EnsemblMetazoa"/>
</dbReference>
<accession>B4MXM9</accession>
<evidence type="ECO:0000256" key="2">
    <source>
        <dbReference type="ARBA" id="ARBA00022448"/>
    </source>
</evidence>
<gene>
    <name evidence="6" type="primary">Dwil\GK18894</name>
    <name evidence="6" type="ORF">Dwil_GK18894</name>
</gene>
<evidence type="ECO:0000313" key="6">
    <source>
        <dbReference type="EMBL" id="EDW76798.1"/>
    </source>
</evidence>
<dbReference type="Proteomes" id="UP000007798">
    <property type="component" value="Unassembled WGS sequence"/>
</dbReference>
<sequence length="3964" mass="450039">MLRDLITWVLNTYLGKYLENLNSAQLSVALLSGEVELENIPIRKDALRSFNLPVEVSSGSIRKIKLHIPVRQFRTSPWCISIEGLYCVVCPKDLAKWDYAKEKLQDLEYKLSVLDNDEANWRSEKGKDMESYYFSSYNGWLKFGTNMATNIIDNIELKIFDVHFRYEDIADMGNSKVATGIKIGSLTAQSCDQNWTTGSQKVPNNNEMHYKLIELKELSVYWDWLHDDIKCQSFSNMELLNNMKTTCEQRPHNYLIKPICATARWKRDKSQQVIRSKDKSRVSCELMVPEVIIDVSKDQHGEILDKLTGIRQMKELRQFRLKRPQSSILNHPRMWWKYILDCHGFNFKTSDEKFVILNENLRYMRLCQAVILNPNENLSNEDKDFKAYFESDRDISDLTILRRICLEKVFTMGLSFKSQNVSGKHMLFHWFPNWMGWYSTNSTAVNLEQDESIKNLENDILVALEDSLQSSSELKCDAIFGYFKINLLKGVLILHSEDFNNVDNNKQSIEMQFNNLSAFLQISPVITSYSFGVSLGEVYLLDKTNMETKHPYLIKPQTESLSLLNQSANTLETNAFFQLRYENENQLQYRLNIKSKSLDLTYNKDAIEWLLRFLTNANKNENSLTNGHVNKRTPNIIKNWNQLFVGTEVNRKIWTFEIEIFAPRIIFLENYKMSNSLMVLMDFGKFDMRKVGFKKNVATINSTIQDQDPATATEPISDNLSDDDEAYMTPCSTPPASEKSGSDSPTYHENSIMENSVNKSAQLACVLHSKIYDKYLINFTNLQVLVCKYDESWQACLKTSSSFHLIDKFNITLTLEQRNIFTSDPEYPSLMLFGSCPTILIHGNEENINNFFNIMHPITNDQYFNKMNTSGVYSLNASERLQNYETETGTSRIVTEFAIGQLIIELQSMERSIAELQIIGVRAGLIKESNVTNITMAVHGLLLVDAIQSFGPDFELLAASHRQVGMDSFSGSLKHSTICSPVTPGSPEPLECQRPSSPQTLKKAIQNIQQDSKPAENCAESELNALISVDIKIVAPDARRSAYLNTIKIAFNSLDIIANQDTIIEILNFAKRTILNQKIFQAGDGNKKRKESSNYELKEFENSTSGNQNEICFDFFRLNVLLLYTIKRDHYNIARKVGTLTLTEAKINASLKSDPSVIGSLGGIQVIDITPEAICHQRILSVGRDQTIRIPKENRETVLSNLSNEIYLKQLDDDYNGEIDALSFKSQWNDKTACNVVVRVASVSYTHCPRFLQDVTACITYFKQSFGEFVTSLGNKASDIAKEFVQQIKDQTGPSQQQPNRRVNTLTSLDIIINSPVIILPTSSGSSEVLVANLGKISCSNYYVHDDLMHSSNDFDQTYAIEIKNINLFSLNIDETSGNDLLMHTAKGYNFNKRDANPILHDTAVNLNVCTAYDRKNVDENKLQKIFVIGSMVETLKVSLYRKQYEQLIESIRNATNFSTELSEDIKEPEQNRSSKPNEIIVDKEVISTTTQFSVPVFEIHLQNEHHDDLINVTFKDFNVKHDVEGSEKNVEITLKSVLMEDLKSDMTSPFRNMVTSVNLEKGLQKKQHTSLSCPDLPRFCRNGKTPSSSVPSNIYDYVKLKNFDGELKSVFCKKNQLSNTKDNQNLVIYKSHSGRSTKKNAQYKFEQNSSIHFNCLNLAMCVDRWYTVFDFFGLTSESDGNNQLAVEKEPIPKSVIDFYSKLKVSIKSLNFTLIRNESLLSRLNVSNALFVITQEDGCKTTEGCLGSLAVYDLTKFGQIYKQKFQTSGPEALNFVYKKKLSNLETLNVLESDSTLRINMASVHYIHTKRFVIELQMFVKELLQLQTPVMRKLKKQNPHSSPYSQPSKIKLFIQADSPVIVLPASYNKDEVLIANLGQLNLVNNFHFASDECIISKKLKCPDDMEILDVMQIDLVNINLYSGKRITTTTVQNDKTNEKDWIIANIHFHKQGRQLFKESFHLNLQVERNLNPDLNRVCPDISIKGTVSKLNGVIDIQQYKLVRTLLDNNIGERVDDIYVNYSTSIEKLSTINLLTHNAGHQTILNLLSIRILLEDVSLLLALNTTPNVDLEPLACIHFIKSSLEIDIFSDGSQDIDLISSNIMIVDERNTTDGSNVFRNILQASKKDTLPTNSVQVEVHCRKTQKLCKYTIMLNNMRVFALLNFLEQLKNYLQGDQWSSNYPVSNTPIQVPHKSSSQITSDSPLTEFVINITDSEIIFAEQCSRIDSNAIILKSTTVISYKPESNSVPLSIDINHLEIFSCTLDAEDESALSIIDPFTLNIELRNNCLTILIQKPLNIRLSYVDVKLFLRMAKLFPNQTTQSPNVLSKTNSDLEKIAPLLAMGFEISDCWNAMKLNNWKINDAALWLSQQKLETKRNPALDLATAVVDANCISVFIIDDCMDADVPLLEISLSKVLVNYKFKTRERKTEDYETSFFTGGNIDTEVTVNYYNRRLSGWEPVVEVWECSVKWKLIKTQIDYKKRFEICVNSKQLLKLNVTSTFIELFNMVLKNWTIDFNECSLDNNTKNVRTRTPFIPFALQNLTGTPLLFKPIYAQVEDVTCADFHQMEFIKNWLSVQPNETKIFDFVQKTKLRHIDSHQLNLHQILVQIHGWTLIGPISVDKVGVFFRTVNLDPLYTKKTRIVFDISLIGSAQKLIKVKSSLSIINKLDREIFLKMILNKDQCDGLTSISAIGSNDELCLPLKFIDASLYIAHNTGDSKRKVFASNYEEIGFSNNEINWKTCDKENMQKLQTCYDDNKSTLYTLININKELYPSKENLPGHTITLLPPLKLNNMLCCDIVFKIHEFAAGRINASESTNLYNVNVCEPFNLNITLDNFHLSGQLKIPMSHSGIVEPKLKLIDTQNRELHLRISIQSFQGKGMEIYISAPVWIINKAGLPLIFKQEGTNNNAAGQFEEHETARQVAPLMFSFSDQEGSPALEVRLGKVFGANNTWCKSFIMHKTITHRELRAENTKGCYAIGITVRRGRGLYACTTFVILSPRFQLYNKSGYKLEFIQHCDINAHDYPSIRHTISAPIDCNFAFHWPNCDKDPVICVRIPDVDCCCWSKGIPINSAQSLYINIRNEWGEMFFLRLEVISKDATYILLFTDARCLPPPIRIDNCAEVAINFSQLRSKPVWATPVRAQSSLSYVLDDPFGSQTLLLEAPGGNMIEFPINKPNITKSLTYSNFIYIAFQDTFDRYGVSDKKPDHKHRQLVLGVRNRKVVIVERNSGDRSQLWLMNSNGQLEHEGSTPPIQSNESNAVRFVLDLEKPPNPTEYTTLVIRTPNKQRATTQQWRFENGRLMCHANMCVQFYGKRGMSADCEAVLGRIEYDPSCNESIPSHQHIVAQKLRPGSGQLEISTKMDGPICTVEVCDIKMKQNSIHLAPDLVWTHASINNRQIAEEGKITHLHEYQIFVELLKGIGISIIARKPCEEIMFISLDRISCDIIQNSLEKSLNLNISYIQIDNQLLDAVNQVALHTCKPSEDDAQKNAVVLKLKMLPSPNNCAIIFKYFTLDLKPYIACLEEKLILKVASFLGYGKLSGRSSGLPYDFGNIDERHVLKDMKRYYFENISIGSTQVRLSAFTSSKLPPELLETKKSLGLILIKFEDALIELDSFTDKYHFETMDVYLKAMKTHYVNQVKWHAASILGSVDFLGNPLGFANDLSEGVSGLIFEGSVKSLVKNVAHGISNSTAKLTETLSDSLGKVVLDEHDNEARQRILEIQTNSSSSHLAAGLKGFGFGLLGGVTSIVRHTYDGAQSEGVPGFLSGLGKGIVGTVTKPIIGMLDLASETASAVRETSRDAHRNSPGRKRLPRCVTGAPGGLLPLYSSRQSKGQQYLYHINRKHFTEKIISYEPNLWSDREARLRLLVSTEYIRIFSLCDNAPTIMFECHLGEILSCHPLVTNSGTTPSTSKVSTSYYIEISTNLPKVTRPRIRCRTEECAEAASRCINYAKSVFDEREHTVL</sequence>
<dbReference type="InterPro" id="IPR009543">
    <property type="entry name" value="VPS13_VAB"/>
</dbReference>
<dbReference type="InterPro" id="IPR026847">
    <property type="entry name" value="VPS13"/>
</dbReference>
<dbReference type="PANTHER" id="PTHR16166">
    <property type="entry name" value="VACUOLAR PROTEIN SORTING-ASSOCIATED PROTEIN VPS13"/>
    <property type="match status" value="1"/>
</dbReference>
<keyword evidence="2" id="KW-0813">Transport</keyword>
<dbReference type="InParanoid" id="B4MXM9"/>
<evidence type="ECO:0000313" key="7">
    <source>
        <dbReference type="Proteomes" id="UP000007798"/>
    </source>
</evidence>
<dbReference type="OMA" id="IEFVMDQ"/>
<dbReference type="GO" id="GO:0006623">
    <property type="term" value="P:protein targeting to vacuole"/>
    <property type="evidence" value="ECO:0007669"/>
    <property type="project" value="TreeGrafter"/>
</dbReference>
<dbReference type="GO" id="GO:0070530">
    <property type="term" value="F:K63-linked polyubiquitin modification-dependent protein binding"/>
    <property type="evidence" value="ECO:0007669"/>
    <property type="project" value="EnsemblMetazoa"/>
</dbReference>
<evidence type="ECO:0000256" key="4">
    <source>
        <dbReference type="SAM" id="MobiDB-lite"/>
    </source>
</evidence>
<comment type="similarity">
    <text evidence="1">Belongs to the VPS13 family.</text>
</comment>
<dbReference type="PhylomeDB" id="B4MXM9"/>
<keyword evidence="3" id="KW-0445">Lipid transport</keyword>
<dbReference type="EMBL" id="CH963876">
    <property type="protein sequence ID" value="EDW76798.1"/>
    <property type="molecule type" value="Genomic_DNA"/>
</dbReference>